<dbReference type="Proteomes" id="UP000019586">
    <property type="component" value="Chromosome"/>
</dbReference>
<accession>W8UWU7</accession>
<dbReference type="AlphaFoldDB" id="W8UWU7"/>
<sequence>MVINNNEKYEQYITPQFCAFAQTSTLACNNVRPVVYPPLDGEHEAQGIAGNLA</sequence>
<dbReference type="EMBL" id="CP006918">
    <property type="protein sequence ID" value="AHM78412.1"/>
    <property type="molecule type" value="Genomic_DNA"/>
</dbReference>
<protein>
    <submittedName>
        <fullName evidence="1">Uncharacterized protein</fullName>
    </submittedName>
</protein>
<proteinExistence type="predicted"/>
<dbReference type="HOGENOM" id="CLU_3062512_0_0_6"/>
<organism evidence="1 2">
    <name type="scientific">Klebsiella pneumoniae 30684/NJST258_2</name>
    <dbReference type="NCBI Taxonomy" id="1420013"/>
    <lineage>
        <taxon>Bacteria</taxon>
        <taxon>Pseudomonadati</taxon>
        <taxon>Pseudomonadota</taxon>
        <taxon>Gammaproteobacteria</taxon>
        <taxon>Enterobacterales</taxon>
        <taxon>Enterobacteriaceae</taxon>
        <taxon>Klebsiella/Raoultella group</taxon>
        <taxon>Klebsiella</taxon>
        <taxon>Klebsiella pneumoniae complex</taxon>
    </lineage>
</organism>
<reference evidence="1 2" key="1">
    <citation type="journal article" date="2014" name="Proc. Natl. Acad. Sci. U.S.A.">
        <title>Molecular dissection of the evolution of carbapenem-resistant multilocus sequence type 258 Klebsiella pneumoniae.</title>
        <authorList>
            <person name="Deleo F.R."/>
            <person name="Chen L."/>
            <person name="Porcella S.F."/>
            <person name="Martens C.A."/>
            <person name="Kobayashi S.D."/>
            <person name="Porter A.R."/>
            <person name="Chavda K.D."/>
            <person name="Jacobs M.R."/>
            <person name="Mathema B."/>
            <person name="Olsen R.J."/>
            <person name="Bonomo R.A."/>
            <person name="Musser J.M."/>
            <person name="Kreiswirth B.N."/>
        </authorList>
    </citation>
    <scope>NUCLEOTIDE SEQUENCE [LARGE SCALE GENOMIC DNA]</scope>
    <source>
        <strain evidence="1">30684/NJST258_2</strain>
    </source>
</reference>
<name>W8UWU7_KLEPN</name>
<dbReference type="KEGG" id="kps:KPNJ2_01632"/>
<evidence type="ECO:0000313" key="2">
    <source>
        <dbReference type="Proteomes" id="UP000019586"/>
    </source>
</evidence>
<gene>
    <name evidence="1" type="ORF">KPNJ2_01632</name>
</gene>
<evidence type="ECO:0000313" key="1">
    <source>
        <dbReference type="EMBL" id="AHM78412.1"/>
    </source>
</evidence>